<gene>
    <name evidence="6" type="ORF">INR99_01490</name>
</gene>
<dbReference type="Pfam" id="PF10136">
    <property type="entry name" value="SpecificRecomb"/>
    <property type="match status" value="1"/>
</dbReference>
<dbReference type="PIRSF" id="PIRSF015380">
    <property type="entry name" value="Site-sp_rcmb"/>
    <property type="match status" value="1"/>
</dbReference>
<keyword evidence="2 5" id="KW-0812">Transmembrane</keyword>
<evidence type="ECO:0000256" key="5">
    <source>
        <dbReference type="SAM" id="Phobius"/>
    </source>
</evidence>
<evidence type="ECO:0000256" key="4">
    <source>
        <dbReference type="ARBA" id="ARBA00023136"/>
    </source>
</evidence>
<protein>
    <submittedName>
        <fullName evidence="6">Site-specific recombinase</fullName>
    </submittedName>
</protein>
<evidence type="ECO:0000313" key="6">
    <source>
        <dbReference type="EMBL" id="MBE9608011.1"/>
    </source>
</evidence>
<dbReference type="EMBL" id="JADFUA010000001">
    <property type="protein sequence ID" value="MBE9608011.1"/>
    <property type="molecule type" value="Genomic_DNA"/>
</dbReference>
<sequence>MEHCLQAMVDAPASTALENVRALIGAIRPKQASDSATAINNLRALSFLLEQHPAYREALRTQLDQLMGNTRQVQLYTDTGILSNEPLLAGLRRRIGERLLPIKPRPELLKDVFGLLFDRKDDYLWLTEIPYQVWADMCHSLMLDVEFRPDRYSQLQRLEAIQVLSCRIATIGLEPELVQNSPDMARFESPFVRQNVETQSFIENYRNALVAETELDDDQKQIMVLLDQCTEQIGRIRKHALRHGVSVSLTYHLLRLEQHIERMQTLLELVDPVPSPNWGPSLLRLFLQLVQAENRKHSLRDVLRENTELLALQVTEHASHTGEHYIAESRREWLGMFRAAAGAGIIVGFMALLKILIAKAHLPPLIEAIAFGLNYGIGFIIVHLLHCTIATKQPAMTAATIAATLPPPGSKSVEGYSALVELIVKVARTQFIAIMGNVLLAMPVALGLALLWSHYLGEPFINLDKAGVLLHDLRPLEGLGLPHAAIAGVWLFLAGLISGYYDNKALYHRLPERIAAHPLLNRLLGEHRSWKLGRYVEHNLGALAGNFYFGMMLGLTGFVGFLLGLPLDIRHITFSSANLAFVAAAVDFNLSWQIALLGLAGVAIIGATNLTVSFTLALWTAMRSRQRLLSELKPLLGMLLKHFMRRPQDFFIAPRQPKNSETTAGESA</sequence>
<dbReference type="AlphaFoldDB" id="A0A8J7FKV1"/>
<evidence type="ECO:0000256" key="1">
    <source>
        <dbReference type="ARBA" id="ARBA00004141"/>
    </source>
</evidence>
<dbReference type="InterPro" id="IPR023271">
    <property type="entry name" value="Aquaporin-like"/>
</dbReference>
<comment type="caution">
    <text evidence="6">The sequence shown here is derived from an EMBL/GenBank/DDBJ whole genome shotgun (WGS) entry which is preliminary data.</text>
</comment>
<proteinExistence type="predicted"/>
<keyword evidence="4 5" id="KW-0472">Membrane</keyword>
<dbReference type="Proteomes" id="UP000604481">
    <property type="component" value="Unassembled WGS sequence"/>
</dbReference>
<dbReference type="Gene3D" id="1.20.1080.10">
    <property type="entry name" value="Glycerol uptake facilitator protein"/>
    <property type="match status" value="1"/>
</dbReference>
<dbReference type="GO" id="GO:0016020">
    <property type="term" value="C:membrane"/>
    <property type="evidence" value="ECO:0007669"/>
    <property type="project" value="UniProtKB-SubCell"/>
</dbReference>
<name>A0A8J7FKV1_9NEIS</name>
<dbReference type="InterPro" id="IPR011385">
    <property type="entry name" value="Site-sp_rcmbase"/>
</dbReference>
<accession>A0A8J7FKV1</accession>
<dbReference type="RefSeq" id="WP_194114516.1">
    <property type="nucleotide sequence ID" value="NZ_JADFUA010000001.1"/>
</dbReference>
<evidence type="ECO:0000256" key="3">
    <source>
        <dbReference type="ARBA" id="ARBA00022989"/>
    </source>
</evidence>
<evidence type="ECO:0000256" key="2">
    <source>
        <dbReference type="ARBA" id="ARBA00022692"/>
    </source>
</evidence>
<feature type="transmembrane region" description="Helical" evidence="5">
    <location>
        <begin position="365"/>
        <end position="386"/>
    </location>
</feature>
<feature type="transmembrane region" description="Helical" evidence="5">
    <location>
        <begin position="333"/>
        <end position="353"/>
    </location>
</feature>
<organism evidence="6 7">
    <name type="scientific">Chitinilyticum piscinae</name>
    <dbReference type="NCBI Taxonomy" id="2866724"/>
    <lineage>
        <taxon>Bacteria</taxon>
        <taxon>Pseudomonadati</taxon>
        <taxon>Pseudomonadota</taxon>
        <taxon>Betaproteobacteria</taxon>
        <taxon>Neisseriales</taxon>
        <taxon>Chitinibacteraceae</taxon>
        <taxon>Chitinilyticum</taxon>
    </lineage>
</organism>
<reference evidence="6 7" key="1">
    <citation type="submission" date="2020-10" db="EMBL/GenBank/DDBJ databases">
        <title>The genome sequence of Chitinilyticum litopenaei 4Y14.</title>
        <authorList>
            <person name="Liu Y."/>
        </authorList>
    </citation>
    <scope>NUCLEOTIDE SEQUENCE [LARGE SCALE GENOMIC DNA]</scope>
    <source>
        <strain evidence="6 7">4Y14</strain>
    </source>
</reference>
<comment type="subcellular location">
    <subcellularLocation>
        <location evidence="1">Membrane</location>
        <topology evidence="1">Multi-pass membrane protein</topology>
    </subcellularLocation>
</comment>
<feature type="transmembrane region" description="Helical" evidence="5">
    <location>
        <begin position="478"/>
        <end position="501"/>
    </location>
</feature>
<feature type="transmembrane region" description="Helical" evidence="5">
    <location>
        <begin position="431"/>
        <end position="457"/>
    </location>
</feature>
<keyword evidence="3 5" id="KW-1133">Transmembrane helix</keyword>
<feature type="transmembrane region" description="Helical" evidence="5">
    <location>
        <begin position="596"/>
        <end position="619"/>
    </location>
</feature>
<evidence type="ECO:0000313" key="7">
    <source>
        <dbReference type="Proteomes" id="UP000604481"/>
    </source>
</evidence>
<keyword evidence="7" id="KW-1185">Reference proteome</keyword>
<feature type="transmembrane region" description="Helical" evidence="5">
    <location>
        <begin position="547"/>
        <end position="565"/>
    </location>
</feature>